<keyword evidence="6 8" id="KW-0808">Transferase</keyword>
<comment type="pathway">
    <text evidence="3 8">Carbohydrate biosynthesis; 3-deoxy-D-manno-octulosonate biosynthesis; 3-deoxy-D-manno-octulosonate from D-ribulose 5-phosphate: step 2/3.</text>
</comment>
<dbReference type="InterPro" id="IPR006218">
    <property type="entry name" value="DAHP1/KDSA"/>
</dbReference>
<evidence type="ECO:0000259" key="9">
    <source>
        <dbReference type="Pfam" id="PF00793"/>
    </source>
</evidence>
<gene>
    <name evidence="8" type="primary">kdsA</name>
    <name evidence="10" type="ordered locus">Varpa_4619</name>
</gene>
<dbReference type="HAMAP" id="MF_00056">
    <property type="entry name" value="KDO8P_synth"/>
    <property type="match status" value="1"/>
</dbReference>
<name>E6UWC5_VARPE</name>
<dbReference type="Pfam" id="PF00793">
    <property type="entry name" value="DAHP_synth_1"/>
    <property type="match status" value="1"/>
</dbReference>
<dbReference type="EMBL" id="CP002417">
    <property type="protein sequence ID" value="ADU38782.1"/>
    <property type="molecule type" value="Genomic_DNA"/>
</dbReference>
<dbReference type="NCBIfam" id="TIGR01362">
    <property type="entry name" value="KDO8P_synth"/>
    <property type="match status" value="1"/>
</dbReference>
<evidence type="ECO:0000256" key="4">
    <source>
        <dbReference type="ARBA" id="ARBA00010499"/>
    </source>
</evidence>
<organism evidence="10 11">
    <name type="scientific">Variovorax paradoxus (strain EPS)</name>
    <dbReference type="NCBI Taxonomy" id="595537"/>
    <lineage>
        <taxon>Bacteria</taxon>
        <taxon>Pseudomonadati</taxon>
        <taxon>Pseudomonadota</taxon>
        <taxon>Betaproteobacteria</taxon>
        <taxon>Burkholderiales</taxon>
        <taxon>Comamonadaceae</taxon>
        <taxon>Variovorax</taxon>
    </lineage>
</organism>
<dbReference type="UniPathway" id="UPA00357">
    <property type="reaction ID" value="UER00474"/>
</dbReference>
<dbReference type="SUPFAM" id="SSF51569">
    <property type="entry name" value="Aldolase"/>
    <property type="match status" value="1"/>
</dbReference>
<dbReference type="InterPro" id="IPR013785">
    <property type="entry name" value="Aldolase_TIM"/>
</dbReference>
<dbReference type="STRING" id="595537.Varpa_4619"/>
<evidence type="ECO:0000256" key="8">
    <source>
        <dbReference type="HAMAP-Rule" id="MF_00056"/>
    </source>
</evidence>
<evidence type="ECO:0000256" key="7">
    <source>
        <dbReference type="ARBA" id="ARBA00049112"/>
    </source>
</evidence>
<dbReference type="PANTHER" id="PTHR21057">
    <property type="entry name" value="PHOSPHO-2-DEHYDRO-3-DEOXYHEPTONATE ALDOLASE"/>
    <property type="match status" value="1"/>
</dbReference>
<dbReference type="Proteomes" id="UP000008917">
    <property type="component" value="Chromosome"/>
</dbReference>
<dbReference type="UniPathway" id="UPA00030"/>
<dbReference type="NCBIfam" id="NF009109">
    <property type="entry name" value="PRK12457.1"/>
    <property type="match status" value="1"/>
</dbReference>
<evidence type="ECO:0000256" key="5">
    <source>
        <dbReference type="ARBA" id="ARBA00022490"/>
    </source>
</evidence>
<evidence type="ECO:0000313" key="10">
    <source>
        <dbReference type="EMBL" id="ADU38782.1"/>
    </source>
</evidence>
<dbReference type="GO" id="GO:0019294">
    <property type="term" value="P:keto-3-deoxy-D-manno-octulosonic acid biosynthetic process"/>
    <property type="evidence" value="ECO:0007669"/>
    <property type="project" value="UniProtKB-UniRule"/>
</dbReference>
<evidence type="ECO:0000313" key="11">
    <source>
        <dbReference type="Proteomes" id="UP000008917"/>
    </source>
</evidence>
<proteinExistence type="inferred from homology"/>
<evidence type="ECO:0000256" key="2">
    <source>
        <dbReference type="ARBA" id="ARBA00004756"/>
    </source>
</evidence>
<keyword evidence="5 8" id="KW-0963">Cytoplasm</keyword>
<dbReference type="AlphaFoldDB" id="E6UWC5"/>
<keyword evidence="8" id="KW-0448">Lipopolysaccharide biosynthesis</keyword>
<accession>E6UWC5</accession>
<reference evidence="10 11" key="2">
    <citation type="journal article" date="2013" name="Genome Announc.">
        <title>Genome of the Root-Associated Plant Growth-Promoting Bacterium Variovorax paradoxus Strain EPS.</title>
        <authorList>
            <person name="Han J.I."/>
            <person name="Spain J.C."/>
            <person name="Leadbetter J.R."/>
            <person name="Ovchinnikova G."/>
            <person name="Goodwin L.A."/>
            <person name="Han C.S."/>
            <person name="Woyke T."/>
            <person name="Davenport K.W."/>
            <person name="Orwin P.M."/>
        </authorList>
    </citation>
    <scope>NUCLEOTIDE SEQUENCE [LARGE SCALE GENOMIC DNA]</scope>
    <source>
        <strain evidence="10 11">EPS</strain>
    </source>
</reference>
<reference evidence="11" key="1">
    <citation type="submission" date="2010-12" db="EMBL/GenBank/DDBJ databases">
        <title>Complete sequence of Variovorax paradoxus EPS.</title>
        <authorList>
            <consortium name="US DOE Joint Genome Institute"/>
            <person name="Lucas S."/>
            <person name="Copeland A."/>
            <person name="Lapidus A."/>
            <person name="Cheng J.-F."/>
            <person name="Goodwin L."/>
            <person name="Pitluck S."/>
            <person name="Teshima H."/>
            <person name="Detter J.C."/>
            <person name="Han C."/>
            <person name="Tapia R."/>
            <person name="Land M."/>
            <person name="Hauser L."/>
            <person name="Kyrpides N."/>
            <person name="Ivanova N."/>
            <person name="Ovchinnikova G."/>
            <person name="Orwin P."/>
            <person name="Han J.-I.G."/>
            <person name="Woyke T."/>
        </authorList>
    </citation>
    <scope>NUCLEOTIDE SEQUENCE [LARGE SCALE GENOMIC DNA]</scope>
    <source>
        <strain evidence="11">EPS</strain>
    </source>
</reference>
<dbReference type="GO" id="GO:0005737">
    <property type="term" value="C:cytoplasm"/>
    <property type="evidence" value="ECO:0007669"/>
    <property type="project" value="UniProtKB-SubCell"/>
</dbReference>
<comment type="similarity">
    <text evidence="4 8">Belongs to the KdsA family.</text>
</comment>
<sequence length="306" mass="32842">MRTGPAGSPVPAGRENAATYPENSLMSTVTIHPQINVRNDGAFVLFGGVNVLESRDLALRTAAEFVRVAGKLGIPYVFKGSFDKANRSSIHSYRGPGLDEGLKILQEVKTEFGVPLLTDVHEPWQAAPVAEVVDVLQLPAFLARQTDLVVALAKTGRVINIKKPQFLSPSQVLNIVEKFKEAGNEQIILCDRGTCFGYDNLVVDMLGFGVMKKVTQDLPVIFDVTHALQQREAGAAASGGRREQLVDLARAGMAVGLAGLFLEAHPDPAEAKCDGPSALPLAQLEPLLTQLKALDDLVKSFPALNI</sequence>
<feature type="domain" description="DAHP synthetase I/KDSA" evidence="9">
    <location>
        <begin position="34"/>
        <end position="299"/>
    </location>
</feature>
<comment type="subcellular location">
    <subcellularLocation>
        <location evidence="1 8">Cytoplasm</location>
    </subcellularLocation>
</comment>
<comment type="catalytic activity">
    <reaction evidence="7 8">
        <text>D-arabinose 5-phosphate + phosphoenolpyruvate + H2O = 3-deoxy-alpha-D-manno-2-octulosonate-8-phosphate + phosphate</text>
        <dbReference type="Rhea" id="RHEA:14053"/>
        <dbReference type="ChEBI" id="CHEBI:15377"/>
        <dbReference type="ChEBI" id="CHEBI:43474"/>
        <dbReference type="ChEBI" id="CHEBI:57693"/>
        <dbReference type="ChEBI" id="CHEBI:58702"/>
        <dbReference type="ChEBI" id="CHEBI:85985"/>
        <dbReference type="EC" id="2.5.1.55"/>
    </reaction>
</comment>
<dbReference type="eggNOG" id="COG2877">
    <property type="taxonomic scope" value="Bacteria"/>
</dbReference>
<evidence type="ECO:0000256" key="1">
    <source>
        <dbReference type="ARBA" id="ARBA00004496"/>
    </source>
</evidence>
<protein>
    <recommendedName>
        <fullName evidence="8">2-dehydro-3-deoxyphosphooctonate aldolase</fullName>
        <ecNumber evidence="8">2.5.1.55</ecNumber>
    </recommendedName>
    <alternativeName>
        <fullName evidence="8">3-deoxy-D-manno-octulosonic acid 8-phosphate synthase</fullName>
    </alternativeName>
    <alternativeName>
        <fullName evidence="8">KDO-8-phosphate synthase</fullName>
        <shortName evidence="8">KDO 8-P synthase</shortName>
        <shortName evidence="8">KDOPS</shortName>
    </alternativeName>
    <alternativeName>
        <fullName evidence="8">Phospho-2-dehydro-3-deoxyoctonate aldolase</fullName>
    </alternativeName>
</protein>
<comment type="pathway">
    <text evidence="2 8">Bacterial outer membrane biogenesis; lipopolysaccharide biosynthesis.</text>
</comment>
<dbReference type="GO" id="GO:0008676">
    <property type="term" value="F:3-deoxy-8-phosphooctulonate synthase activity"/>
    <property type="evidence" value="ECO:0007669"/>
    <property type="project" value="UniProtKB-UniRule"/>
</dbReference>
<dbReference type="KEGG" id="vpe:Varpa_4619"/>
<dbReference type="Gene3D" id="3.20.20.70">
    <property type="entry name" value="Aldolase class I"/>
    <property type="match status" value="1"/>
</dbReference>
<dbReference type="EC" id="2.5.1.55" evidence="8"/>
<dbReference type="InterPro" id="IPR006269">
    <property type="entry name" value="KDO8P_synthase"/>
</dbReference>
<evidence type="ECO:0000256" key="3">
    <source>
        <dbReference type="ARBA" id="ARBA00004845"/>
    </source>
</evidence>
<dbReference type="HOGENOM" id="CLU_036666_0_0_4"/>
<evidence type="ECO:0000256" key="6">
    <source>
        <dbReference type="ARBA" id="ARBA00022679"/>
    </source>
</evidence>
<dbReference type="NCBIfam" id="NF003543">
    <property type="entry name" value="PRK05198.1"/>
    <property type="match status" value="1"/>
</dbReference>